<dbReference type="AlphaFoldDB" id="A0A0A9ANZ2"/>
<feature type="region of interest" description="Disordered" evidence="1">
    <location>
        <begin position="52"/>
        <end position="71"/>
    </location>
</feature>
<sequence>MQTLDERYTPIGGLPKTVKKLYKLERLHINFNNDANRMWKLPQGLRKMKELREVASPSSQTTSRLQEMWVN</sequence>
<evidence type="ECO:0000313" key="2">
    <source>
        <dbReference type="EMBL" id="JAD50600.1"/>
    </source>
</evidence>
<dbReference type="EMBL" id="GBRH01247295">
    <property type="protein sequence ID" value="JAD50600.1"/>
    <property type="molecule type" value="Transcribed_RNA"/>
</dbReference>
<evidence type="ECO:0000256" key="1">
    <source>
        <dbReference type="SAM" id="MobiDB-lite"/>
    </source>
</evidence>
<name>A0A0A9ANZ2_ARUDO</name>
<proteinExistence type="predicted"/>
<reference evidence="2" key="1">
    <citation type="submission" date="2014-09" db="EMBL/GenBank/DDBJ databases">
        <authorList>
            <person name="Magalhaes I.L.F."/>
            <person name="Oliveira U."/>
            <person name="Santos F.R."/>
            <person name="Vidigal T.H.D.A."/>
            <person name="Brescovit A.D."/>
            <person name="Santos A.J."/>
        </authorList>
    </citation>
    <scope>NUCLEOTIDE SEQUENCE</scope>
    <source>
        <tissue evidence="2">Shoot tissue taken approximately 20 cm above the soil surface</tissue>
    </source>
</reference>
<protein>
    <submittedName>
        <fullName evidence="2">Uncharacterized protein</fullName>
    </submittedName>
</protein>
<reference evidence="2" key="2">
    <citation type="journal article" date="2015" name="Data Brief">
        <title>Shoot transcriptome of the giant reed, Arundo donax.</title>
        <authorList>
            <person name="Barrero R.A."/>
            <person name="Guerrero F.D."/>
            <person name="Moolhuijzen P."/>
            <person name="Goolsby J.A."/>
            <person name="Tidwell J."/>
            <person name="Bellgard S.E."/>
            <person name="Bellgard M.I."/>
        </authorList>
    </citation>
    <scope>NUCLEOTIDE SEQUENCE</scope>
    <source>
        <tissue evidence="2">Shoot tissue taken approximately 20 cm above the soil surface</tissue>
    </source>
</reference>
<feature type="compositionally biased region" description="Polar residues" evidence="1">
    <location>
        <begin position="56"/>
        <end position="65"/>
    </location>
</feature>
<accession>A0A0A9ANZ2</accession>
<organism evidence="2">
    <name type="scientific">Arundo donax</name>
    <name type="common">Giant reed</name>
    <name type="synonym">Donax arundinaceus</name>
    <dbReference type="NCBI Taxonomy" id="35708"/>
    <lineage>
        <taxon>Eukaryota</taxon>
        <taxon>Viridiplantae</taxon>
        <taxon>Streptophyta</taxon>
        <taxon>Embryophyta</taxon>
        <taxon>Tracheophyta</taxon>
        <taxon>Spermatophyta</taxon>
        <taxon>Magnoliopsida</taxon>
        <taxon>Liliopsida</taxon>
        <taxon>Poales</taxon>
        <taxon>Poaceae</taxon>
        <taxon>PACMAD clade</taxon>
        <taxon>Arundinoideae</taxon>
        <taxon>Arundineae</taxon>
        <taxon>Arundo</taxon>
    </lineage>
</organism>